<keyword evidence="3" id="KW-1185">Reference proteome</keyword>
<feature type="region of interest" description="Disordered" evidence="1">
    <location>
        <begin position="187"/>
        <end position="210"/>
    </location>
</feature>
<gene>
    <name evidence="2" type="ORF">DdX_06037</name>
</gene>
<organism evidence="2 3">
    <name type="scientific">Ditylenchus destructor</name>
    <dbReference type="NCBI Taxonomy" id="166010"/>
    <lineage>
        <taxon>Eukaryota</taxon>
        <taxon>Metazoa</taxon>
        <taxon>Ecdysozoa</taxon>
        <taxon>Nematoda</taxon>
        <taxon>Chromadorea</taxon>
        <taxon>Rhabditida</taxon>
        <taxon>Tylenchina</taxon>
        <taxon>Tylenchomorpha</taxon>
        <taxon>Sphaerularioidea</taxon>
        <taxon>Anguinidae</taxon>
        <taxon>Anguininae</taxon>
        <taxon>Ditylenchus</taxon>
    </lineage>
</organism>
<feature type="compositionally biased region" description="Low complexity" evidence="1">
    <location>
        <begin position="199"/>
        <end position="210"/>
    </location>
</feature>
<comment type="caution">
    <text evidence="2">The sequence shown here is derived from an EMBL/GenBank/DDBJ whole genome shotgun (WGS) entry which is preliminary data.</text>
</comment>
<feature type="region of interest" description="Disordered" evidence="1">
    <location>
        <begin position="512"/>
        <end position="542"/>
    </location>
</feature>
<feature type="compositionally biased region" description="Polar residues" evidence="1">
    <location>
        <begin position="329"/>
        <end position="348"/>
    </location>
</feature>
<feature type="compositionally biased region" description="Polar residues" evidence="1">
    <location>
        <begin position="392"/>
        <end position="414"/>
    </location>
</feature>
<dbReference type="AlphaFoldDB" id="A0AAD4NBP7"/>
<feature type="compositionally biased region" description="Polar residues" evidence="1">
    <location>
        <begin position="66"/>
        <end position="77"/>
    </location>
</feature>
<accession>A0AAD4NBP7</accession>
<feature type="region of interest" description="Disordered" evidence="1">
    <location>
        <begin position="392"/>
        <end position="417"/>
    </location>
</feature>
<feature type="compositionally biased region" description="Polar residues" evidence="1">
    <location>
        <begin position="512"/>
        <end position="523"/>
    </location>
</feature>
<name>A0AAD4NBP7_9BILA</name>
<dbReference type="EMBL" id="JAKKPZ010000007">
    <property type="protein sequence ID" value="KAI1718924.1"/>
    <property type="molecule type" value="Genomic_DNA"/>
</dbReference>
<evidence type="ECO:0000313" key="2">
    <source>
        <dbReference type="EMBL" id="KAI1718924.1"/>
    </source>
</evidence>
<dbReference type="Proteomes" id="UP001201812">
    <property type="component" value="Unassembled WGS sequence"/>
</dbReference>
<feature type="region of interest" description="Disordered" evidence="1">
    <location>
        <begin position="1"/>
        <end position="48"/>
    </location>
</feature>
<evidence type="ECO:0000256" key="1">
    <source>
        <dbReference type="SAM" id="MobiDB-lite"/>
    </source>
</evidence>
<reference evidence="2" key="1">
    <citation type="submission" date="2022-01" db="EMBL/GenBank/DDBJ databases">
        <title>Genome Sequence Resource for Two Populations of Ditylenchus destructor, the Migratory Endoparasitic Phytonematode.</title>
        <authorList>
            <person name="Zhang H."/>
            <person name="Lin R."/>
            <person name="Xie B."/>
        </authorList>
    </citation>
    <scope>NUCLEOTIDE SEQUENCE</scope>
    <source>
        <strain evidence="2">BazhouSP</strain>
    </source>
</reference>
<sequence>MAQKDLKFPQTPLRYSPNPCRSREQRRASGGHIKKASAHTQTHINNEAEKMLGKLVNKFKKQSLQDQTIQGSASPTEAVSVEDSLGSPRKSPKIGSSTNSEQPVLRKSARLASHSISSSSSPQLCSKPEQKLKPSLKCAYAESGTGTIFDSGTESDDDELEQLDQMDSMSTTGKDHDGIFSFQAENDERDSPNVNVVGSSPPTLTSSPPLISEIDTSSWDSMGCESGIVLRESAERDDASRNIDLLDSGNSADSAFDISTPVQRKDGFPVNFGTEKQNMDLGSDENSPCGTPSQAMLTTYNVSRLPVDFSALRDQNVLLERDTQKVSPFESNVNESVDSQKSSSTPISSMCKGTIARQTGDDNSGKSGAFRPVVRQRSAVHKTVSNGFISPQSGLLSPSVTAETSRNNTPSPNNLIGEKRRWGIGVVDSGNSGVRSLPSPPPFSPVASRTRGSMIANQQQLNNNSIGEEMPRAVLTARRTRVRVLYHHDNAQHQKIQHKPPHLLHLCEKQQSNFSESPPNNLVNKRGRHSVKSESSGGERPCLNFDKMRERMMGFNTIESSI</sequence>
<feature type="region of interest" description="Disordered" evidence="1">
    <location>
        <begin position="66"/>
        <end position="129"/>
    </location>
</feature>
<evidence type="ECO:0000313" key="3">
    <source>
        <dbReference type="Proteomes" id="UP001201812"/>
    </source>
</evidence>
<feature type="region of interest" description="Disordered" evidence="1">
    <location>
        <begin position="329"/>
        <end position="349"/>
    </location>
</feature>
<proteinExistence type="predicted"/>
<protein>
    <submittedName>
        <fullName evidence="2">Uncharacterized protein</fullName>
    </submittedName>
</protein>